<name>A0A1L8RGB1_9ENTE</name>
<dbReference type="PANTHER" id="PTHR14209">
    <property type="entry name" value="ISOAMYL ACETATE-HYDROLYZING ESTERASE 1"/>
    <property type="match status" value="1"/>
</dbReference>
<organism evidence="2 3">
    <name type="scientific">Enterococcus canis</name>
    <dbReference type="NCBI Taxonomy" id="214095"/>
    <lineage>
        <taxon>Bacteria</taxon>
        <taxon>Bacillati</taxon>
        <taxon>Bacillota</taxon>
        <taxon>Bacilli</taxon>
        <taxon>Lactobacillales</taxon>
        <taxon>Enterococcaceae</taxon>
        <taxon>Enterococcus</taxon>
    </lineage>
</organism>
<feature type="domain" description="SGNH hydrolase-type esterase" evidence="1">
    <location>
        <begin position="9"/>
        <end position="179"/>
    </location>
</feature>
<evidence type="ECO:0000259" key="1">
    <source>
        <dbReference type="Pfam" id="PF13472"/>
    </source>
</evidence>
<reference evidence="2 3" key="1">
    <citation type="submission" date="2014-12" db="EMBL/GenBank/DDBJ databases">
        <title>Draft genome sequences of 29 type strains of Enterococci.</title>
        <authorList>
            <person name="Zhong Z."/>
            <person name="Sun Z."/>
            <person name="Liu W."/>
            <person name="Zhang W."/>
            <person name="Zhang H."/>
        </authorList>
    </citation>
    <scope>NUCLEOTIDE SEQUENCE [LARGE SCALE GENOMIC DNA]</scope>
    <source>
        <strain evidence="2 3">DSM 17029</strain>
    </source>
</reference>
<protein>
    <submittedName>
        <fullName evidence="2">Lipase/acylhydrolase</fullName>
    </submittedName>
</protein>
<comment type="caution">
    <text evidence="2">The sequence shown here is derived from an EMBL/GenBank/DDBJ whole genome shotgun (WGS) entry which is preliminary data.</text>
</comment>
<keyword evidence="2" id="KW-0378">Hydrolase</keyword>
<dbReference type="InterPro" id="IPR013830">
    <property type="entry name" value="SGNH_hydro"/>
</dbReference>
<sequence length="198" mass="22434">MKRMKKVILFGDSITAGYLAGEVTPLLRDLVEQDLEAQDFTDFEVISAGVPGETTREGLARIEDHVVKYDPAYVTIFFGINDLATDKLVPIDEYEENLRKMIEMVGAEKVILITPPYVTSKKQPERPVERILAYGEKVHELSKEYGTPIIDMYHHMTLYPGSDEFVQEDGLHFSEWGYEFLAALIINALKVKMAESGE</sequence>
<dbReference type="STRING" id="214095.RU97_GL001363"/>
<dbReference type="Gene3D" id="3.40.50.1110">
    <property type="entry name" value="SGNH hydrolase"/>
    <property type="match status" value="1"/>
</dbReference>
<evidence type="ECO:0000313" key="2">
    <source>
        <dbReference type="EMBL" id="OJG18745.1"/>
    </source>
</evidence>
<dbReference type="EMBL" id="JXKH01000003">
    <property type="protein sequence ID" value="OJG18745.1"/>
    <property type="molecule type" value="Genomic_DNA"/>
</dbReference>
<dbReference type="InterPro" id="IPR045136">
    <property type="entry name" value="Iah1-like"/>
</dbReference>
<keyword evidence="3" id="KW-1185">Reference proteome</keyword>
<gene>
    <name evidence="2" type="ORF">RU97_GL001363</name>
</gene>
<evidence type="ECO:0000313" key="3">
    <source>
        <dbReference type="Proteomes" id="UP000181884"/>
    </source>
</evidence>
<proteinExistence type="predicted"/>
<dbReference type="InterPro" id="IPR036514">
    <property type="entry name" value="SGNH_hydro_sf"/>
</dbReference>
<dbReference type="GO" id="GO:0016787">
    <property type="term" value="F:hydrolase activity"/>
    <property type="evidence" value="ECO:0007669"/>
    <property type="project" value="UniProtKB-KW"/>
</dbReference>
<accession>A0A1L8RGB1</accession>
<dbReference type="AlphaFoldDB" id="A0A1L8RGB1"/>
<dbReference type="Pfam" id="PF13472">
    <property type="entry name" value="Lipase_GDSL_2"/>
    <property type="match status" value="1"/>
</dbReference>
<dbReference type="Proteomes" id="UP000181884">
    <property type="component" value="Unassembled WGS sequence"/>
</dbReference>
<dbReference type="SUPFAM" id="SSF52266">
    <property type="entry name" value="SGNH hydrolase"/>
    <property type="match status" value="1"/>
</dbReference>
<dbReference type="PANTHER" id="PTHR14209:SF19">
    <property type="entry name" value="ISOAMYL ACETATE-HYDROLYZING ESTERASE 1 HOMOLOG"/>
    <property type="match status" value="1"/>
</dbReference>